<keyword evidence="2" id="KW-0695">RNA-directed DNA polymerase</keyword>
<dbReference type="GO" id="GO:0031012">
    <property type="term" value="C:extracellular matrix"/>
    <property type="evidence" value="ECO:0007669"/>
    <property type="project" value="TreeGrafter"/>
</dbReference>
<evidence type="ECO:0000313" key="3">
    <source>
        <dbReference type="Proteomes" id="UP000233556"/>
    </source>
</evidence>
<evidence type="ECO:0000259" key="1">
    <source>
        <dbReference type="Pfam" id="PF14529"/>
    </source>
</evidence>
<dbReference type="InterPro" id="IPR036691">
    <property type="entry name" value="Endo/exonu/phosph_ase_sf"/>
</dbReference>
<feature type="domain" description="Endonuclease/exonuclease/phosphatase" evidence="1">
    <location>
        <begin position="37"/>
        <end position="124"/>
    </location>
</feature>
<dbReference type="Proteomes" id="UP000233556">
    <property type="component" value="Unassembled WGS sequence"/>
</dbReference>
<keyword evidence="2" id="KW-0548">Nucleotidyltransferase</keyword>
<accession>A0A2I0UMA7</accession>
<dbReference type="Gene3D" id="3.60.10.10">
    <property type="entry name" value="Endonuclease/exonuclease/phosphatase"/>
    <property type="match status" value="1"/>
</dbReference>
<evidence type="ECO:0000313" key="2">
    <source>
        <dbReference type="EMBL" id="PKU47176.1"/>
    </source>
</evidence>
<protein>
    <submittedName>
        <fullName evidence="2">Rna-directed dna polymerase from mobile element jockey-like</fullName>
    </submittedName>
</protein>
<name>A0A2I0UMA7_LIMLA</name>
<reference evidence="3" key="2">
    <citation type="submission" date="2017-12" db="EMBL/GenBank/DDBJ databases">
        <title>Genome sequence of the Bar-tailed Godwit (Limosa lapponica baueri).</title>
        <authorList>
            <person name="Lima N.C.B."/>
            <person name="Parody-Merino A.M."/>
            <person name="Battley P.F."/>
            <person name="Fidler A.E."/>
            <person name="Prosdocimi F."/>
        </authorList>
    </citation>
    <scope>NUCLEOTIDE SEQUENCE [LARGE SCALE GENOMIC DNA]</scope>
</reference>
<dbReference type="GO" id="GO:0003964">
    <property type="term" value="F:RNA-directed DNA polymerase activity"/>
    <property type="evidence" value="ECO:0007669"/>
    <property type="project" value="UniProtKB-KW"/>
</dbReference>
<dbReference type="GO" id="GO:0007508">
    <property type="term" value="P:larval heart development"/>
    <property type="evidence" value="ECO:0007669"/>
    <property type="project" value="TreeGrafter"/>
</dbReference>
<keyword evidence="2" id="KW-0808">Transferase</keyword>
<gene>
    <name evidence="2" type="ORF">llap_2550</name>
</gene>
<dbReference type="PANTHER" id="PTHR33395">
    <property type="entry name" value="TRANSCRIPTASE, PUTATIVE-RELATED-RELATED"/>
    <property type="match status" value="1"/>
</dbReference>
<dbReference type="EMBL" id="KZ505686">
    <property type="protein sequence ID" value="PKU47176.1"/>
    <property type="molecule type" value="Genomic_DNA"/>
</dbReference>
<dbReference type="InterPro" id="IPR005135">
    <property type="entry name" value="Endo/exonuclease/phosphatase"/>
</dbReference>
<dbReference type="SUPFAM" id="SSF56219">
    <property type="entry name" value="DNase I-like"/>
    <property type="match status" value="1"/>
</dbReference>
<keyword evidence="3" id="KW-1185">Reference proteome</keyword>
<dbReference type="PANTHER" id="PTHR33395:SF22">
    <property type="entry name" value="REVERSE TRANSCRIPTASE DOMAIN-CONTAINING PROTEIN"/>
    <property type="match status" value="1"/>
</dbReference>
<proteinExistence type="predicted"/>
<dbReference type="OrthoDB" id="416454at2759"/>
<sequence>MALYVRECYESLEIKYSDDRVENVWIRLRANKANIAVGVCYRPPNQSSEVDEAFCKQLGEISQSLTFVLVGDFNLPDMCWEYNTAERKQSRRFLEYVKDNFLTQLVSEPTREGALLDLLLVNREELVGESFAVELAGPWTPSLMSYGTGGEQNEVITIKEDVISDLLRHLDAHKSMGLDGLPPRVLKELADMLAKPLSIIYLKSWLTGEVPMDWRVANLTPIYMKGRKEDPGNYRPVSLTSVPGKTMEQIILSAITSHIMDNWGIRPSQHGFMKGRSCLTNLISFYDKMTRLLDERKAVDIVYLDF</sequence>
<dbReference type="Pfam" id="PF14529">
    <property type="entry name" value="Exo_endo_phos_2"/>
    <property type="match status" value="1"/>
</dbReference>
<reference evidence="3" key="1">
    <citation type="submission" date="2017-11" db="EMBL/GenBank/DDBJ databases">
        <authorList>
            <person name="Lima N.C."/>
            <person name="Parody-Merino A.M."/>
            <person name="Battley P.F."/>
            <person name="Fidler A.E."/>
            <person name="Prosdocimi F."/>
        </authorList>
    </citation>
    <scope>NUCLEOTIDE SEQUENCE [LARGE SCALE GENOMIC DNA]</scope>
</reference>
<organism evidence="2 3">
    <name type="scientific">Limosa lapponica baueri</name>
    <dbReference type="NCBI Taxonomy" id="1758121"/>
    <lineage>
        <taxon>Eukaryota</taxon>
        <taxon>Metazoa</taxon>
        <taxon>Chordata</taxon>
        <taxon>Craniata</taxon>
        <taxon>Vertebrata</taxon>
        <taxon>Euteleostomi</taxon>
        <taxon>Archelosauria</taxon>
        <taxon>Archosauria</taxon>
        <taxon>Dinosauria</taxon>
        <taxon>Saurischia</taxon>
        <taxon>Theropoda</taxon>
        <taxon>Coelurosauria</taxon>
        <taxon>Aves</taxon>
        <taxon>Neognathae</taxon>
        <taxon>Neoaves</taxon>
        <taxon>Charadriiformes</taxon>
        <taxon>Scolopacidae</taxon>
        <taxon>Limosa</taxon>
    </lineage>
</organism>
<dbReference type="AlphaFoldDB" id="A0A2I0UMA7"/>
<dbReference type="GO" id="GO:0061343">
    <property type="term" value="P:cell adhesion involved in heart morphogenesis"/>
    <property type="evidence" value="ECO:0007669"/>
    <property type="project" value="TreeGrafter"/>
</dbReference>